<dbReference type="Pfam" id="PF13561">
    <property type="entry name" value="adh_short_C2"/>
    <property type="match status" value="1"/>
</dbReference>
<dbReference type="InterPro" id="IPR036291">
    <property type="entry name" value="NAD(P)-bd_dom_sf"/>
</dbReference>
<accession>A0A3A9Z154</accession>
<dbReference type="FunFam" id="3.40.50.720:FF:000084">
    <property type="entry name" value="Short-chain dehydrogenase reductase"/>
    <property type="match status" value="1"/>
</dbReference>
<dbReference type="InterPro" id="IPR002347">
    <property type="entry name" value="SDR_fam"/>
</dbReference>
<dbReference type="InterPro" id="IPR057326">
    <property type="entry name" value="KR_dom"/>
</dbReference>
<organism evidence="4 5">
    <name type="scientific">Streptomyces hoynatensis</name>
    <dbReference type="NCBI Taxonomy" id="1141874"/>
    <lineage>
        <taxon>Bacteria</taxon>
        <taxon>Bacillati</taxon>
        <taxon>Actinomycetota</taxon>
        <taxon>Actinomycetes</taxon>
        <taxon>Kitasatosporales</taxon>
        <taxon>Streptomycetaceae</taxon>
        <taxon>Streptomyces</taxon>
    </lineage>
</organism>
<dbReference type="EMBL" id="RBAL01000007">
    <property type="protein sequence ID" value="RKN41674.1"/>
    <property type="molecule type" value="Genomic_DNA"/>
</dbReference>
<name>A0A3A9Z154_9ACTN</name>
<evidence type="ECO:0000256" key="2">
    <source>
        <dbReference type="ARBA" id="ARBA00023002"/>
    </source>
</evidence>
<sequence>MRTCWHACGVAQPLNGKAAVVTGGSRGIGRAIVERLARDGAQVVFSYAKNQARAAEVEAAVAAAGGGTARGVRADFTEPAQAEALMERAAELLGGLDVLVNNAVRDISLTPLADTPDELWEETMAANATSVFVTLRYAARHMRDNGRIVNISTLNTSRPGPGLGLYVAGKGALEQLTAVAAVELGPRGITANVVSPGATDTELFRTHNPPEAVAQVERLTPLGRLGEPADIADVVAFLAGPDGRWLTGQNLHATGGFG</sequence>
<dbReference type="OrthoDB" id="9803333at2"/>
<dbReference type="Proteomes" id="UP000272474">
    <property type="component" value="Unassembled WGS sequence"/>
</dbReference>
<comment type="caution">
    <text evidence="4">The sequence shown here is derived from an EMBL/GenBank/DDBJ whole genome shotgun (WGS) entry which is preliminary data.</text>
</comment>
<dbReference type="PANTHER" id="PTHR43639">
    <property type="entry name" value="OXIDOREDUCTASE, SHORT-CHAIN DEHYDROGENASE/REDUCTASE FAMILY (AFU_ORTHOLOGUE AFUA_5G02870)"/>
    <property type="match status" value="1"/>
</dbReference>
<dbReference type="Gene3D" id="3.40.50.720">
    <property type="entry name" value="NAD(P)-binding Rossmann-like Domain"/>
    <property type="match status" value="1"/>
</dbReference>
<proteinExistence type="inferred from homology"/>
<evidence type="ECO:0000256" key="1">
    <source>
        <dbReference type="ARBA" id="ARBA00006484"/>
    </source>
</evidence>
<evidence type="ECO:0000313" key="4">
    <source>
        <dbReference type="EMBL" id="RKN41674.1"/>
    </source>
</evidence>
<feature type="domain" description="Ketoreductase" evidence="3">
    <location>
        <begin position="17"/>
        <end position="197"/>
    </location>
</feature>
<evidence type="ECO:0000259" key="3">
    <source>
        <dbReference type="SMART" id="SM00822"/>
    </source>
</evidence>
<dbReference type="PRINTS" id="PR00080">
    <property type="entry name" value="SDRFAMILY"/>
</dbReference>
<dbReference type="SUPFAM" id="SSF51735">
    <property type="entry name" value="NAD(P)-binding Rossmann-fold domains"/>
    <property type="match status" value="1"/>
</dbReference>
<keyword evidence="2" id="KW-0560">Oxidoreductase</keyword>
<dbReference type="GO" id="GO:0016491">
    <property type="term" value="F:oxidoreductase activity"/>
    <property type="evidence" value="ECO:0007669"/>
    <property type="project" value="UniProtKB-KW"/>
</dbReference>
<dbReference type="RefSeq" id="WP_120679549.1">
    <property type="nucleotide sequence ID" value="NZ_RBAL01000007.1"/>
</dbReference>
<dbReference type="SMART" id="SM00822">
    <property type="entry name" value="PKS_KR"/>
    <property type="match status" value="1"/>
</dbReference>
<gene>
    <name evidence="4" type="ORF">D7294_14405</name>
</gene>
<evidence type="ECO:0000313" key="5">
    <source>
        <dbReference type="Proteomes" id="UP000272474"/>
    </source>
</evidence>
<keyword evidence="5" id="KW-1185">Reference proteome</keyword>
<comment type="similarity">
    <text evidence="1">Belongs to the short-chain dehydrogenases/reductases (SDR) family.</text>
</comment>
<dbReference type="AlphaFoldDB" id="A0A3A9Z154"/>
<protein>
    <submittedName>
        <fullName evidence="4">SDR family oxidoreductase</fullName>
    </submittedName>
</protein>
<dbReference type="PANTHER" id="PTHR43639:SF1">
    <property type="entry name" value="SHORT-CHAIN DEHYDROGENASE_REDUCTASE FAMILY PROTEIN"/>
    <property type="match status" value="1"/>
</dbReference>
<reference evidence="4 5" key="1">
    <citation type="journal article" date="2014" name="Int. J. Syst. Evol. Microbiol.">
        <title>Streptomyces hoynatensis sp. nov., isolated from deep marine sediment.</title>
        <authorList>
            <person name="Veyisoglu A."/>
            <person name="Sahin N."/>
        </authorList>
    </citation>
    <scope>NUCLEOTIDE SEQUENCE [LARGE SCALE GENOMIC DNA]</scope>
    <source>
        <strain evidence="4 5">KCTC 29097</strain>
    </source>
</reference>
<dbReference type="PRINTS" id="PR00081">
    <property type="entry name" value="GDHRDH"/>
</dbReference>